<dbReference type="InterPro" id="IPR016024">
    <property type="entry name" value="ARM-type_fold"/>
</dbReference>
<dbReference type="EMBL" id="ASHX02000001">
    <property type="protein sequence ID" value="OEJ97812.1"/>
    <property type="molecule type" value="Genomic_DNA"/>
</dbReference>
<evidence type="ECO:0000313" key="3">
    <source>
        <dbReference type="Proteomes" id="UP000095329"/>
    </source>
</evidence>
<dbReference type="AlphaFoldDB" id="A0A1D3DZQ7"/>
<proteinExistence type="predicted"/>
<evidence type="ECO:0000256" key="1">
    <source>
        <dbReference type="SAM" id="MobiDB-lite"/>
    </source>
</evidence>
<sequence>MRERREEAARSEAAETPAQRDAAWAGLFRHVAADDVLRLAWAEWLGFNRAAPDDVLLRIVQLRVGSLPRRRDLSPALTDTLASHPDWRVRAELAEAGAHLTPRQWHALFCAPPEPRRLEFLVEWAARIGADLAPDTYERLATHPNPAVRAAAAELPGLPAPFATALADDPVPAVRAAACPAAWQHLDPPARRRLLDDPAPVARRAALLAHHEEHPLPRALHDAEDLGEQAVRRCRLERDLAEHLAAHPDRDVREHLAANPHLPPDLVAALGHDPDDAVRLAVSVRPELTEEQRASVPYAFDARAMRRTLPWVAALHDDPDAMRRCAASAHPLLRGGAARARRLPPDVAERLARDEDRAVRLFLAESCDDAPADLLLEVWRWWDGSFSHPDRPRGHPNFPRADLLRYADDPSPRMRRLAPDDPESTPELVERLSRDPAAEVRRRAAEDPRLSPATAVRLLDDVHEGVRVTAARNPNLPARALVRLLRDRTTLSDAAVNPGLPVPVMRRMLEGVGPRR</sequence>
<accession>A0A1D3DZQ7</accession>
<dbReference type="Proteomes" id="UP000095329">
    <property type="component" value="Unassembled WGS sequence"/>
</dbReference>
<name>A0A1D3DZQ7_9ACTN</name>
<feature type="region of interest" description="Disordered" evidence="1">
    <location>
        <begin position="390"/>
        <end position="446"/>
    </location>
</feature>
<keyword evidence="3" id="KW-1185">Reference proteome</keyword>
<reference evidence="2 3" key="1">
    <citation type="journal article" date="2013" name="Genome Announc.">
        <title>Genome Sequence of Streptomyces violaceusniger Strain SPC6, a Halotolerant Streptomycete That Exhibits Rapid Growth and Development.</title>
        <authorList>
            <person name="Chen X."/>
            <person name="Zhang B."/>
            <person name="Zhang W."/>
            <person name="Wu X."/>
            <person name="Zhang M."/>
            <person name="Chen T."/>
            <person name="Liu G."/>
            <person name="Dyson P."/>
        </authorList>
    </citation>
    <scope>NUCLEOTIDE SEQUENCE [LARGE SCALE GENOMIC DNA]</scope>
    <source>
        <strain evidence="2 3">SPC6</strain>
    </source>
</reference>
<feature type="compositionally biased region" description="Basic and acidic residues" evidence="1">
    <location>
        <begin position="402"/>
        <end position="412"/>
    </location>
</feature>
<dbReference type="InterPro" id="IPR004830">
    <property type="entry name" value="LRR_variant"/>
</dbReference>
<dbReference type="STRING" id="1306406.J116_002970"/>
<dbReference type="Gene3D" id="1.25.10.10">
    <property type="entry name" value="Leucine-rich Repeat Variant"/>
    <property type="match status" value="2"/>
</dbReference>
<evidence type="ECO:0000313" key="2">
    <source>
        <dbReference type="EMBL" id="OEJ97812.1"/>
    </source>
</evidence>
<dbReference type="eggNOG" id="COG5330">
    <property type="taxonomic scope" value="Bacteria"/>
</dbReference>
<dbReference type="OrthoDB" id="3699606at2"/>
<organism evidence="2 3">
    <name type="scientific">Streptomyces thermolilacinus SPC6</name>
    <dbReference type="NCBI Taxonomy" id="1306406"/>
    <lineage>
        <taxon>Bacteria</taxon>
        <taxon>Bacillati</taxon>
        <taxon>Actinomycetota</taxon>
        <taxon>Actinomycetes</taxon>
        <taxon>Kitasatosporales</taxon>
        <taxon>Streptomycetaceae</taxon>
        <taxon>Streptomyces</taxon>
    </lineage>
</organism>
<comment type="caution">
    <text evidence="2">The sequence shown here is derived from an EMBL/GenBank/DDBJ whole genome shotgun (WGS) entry which is preliminary data.</text>
</comment>
<dbReference type="InterPro" id="IPR011989">
    <property type="entry name" value="ARM-like"/>
</dbReference>
<dbReference type="SUPFAM" id="SSF48371">
    <property type="entry name" value="ARM repeat"/>
    <property type="match status" value="1"/>
</dbReference>
<gene>
    <name evidence="2" type="ORF">J116_002970</name>
</gene>
<feature type="compositionally biased region" description="Basic and acidic residues" evidence="1">
    <location>
        <begin position="428"/>
        <end position="446"/>
    </location>
</feature>
<protein>
    <submittedName>
        <fullName evidence="2">PE-PGRS family protein</fullName>
    </submittedName>
</protein>
<dbReference type="Pfam" id="PF01816">
    <property type="entry name" value="LRV"/>
    <property type="match status" value="2"/>
</dbReference>